<evidence type="ECO:0000313" key="3">
    <source>
        <dbReference type="Proteomes" id="UP000261812"/>
    </source>
</evidence>
<dbReference type="InterPro" id="IPR020885">
    <property type="entry name" value="UPF0367"/>
</dbReference>
<dbReference type="HAMAP" id="MF_01360">
    <property type="entry name" value="UPF0367"/>
    <property type="match status" value="1"/>
</dbReference>
<comment type="similarity">
    <text evidence="1">Belongs to the UPF0367 family.</text>
</comment>
<reference evidence="3" key="1">
    <citation type="submission" date="2018-09" db="EMBL/GenBank/DDBJ databases">
        <title>Complete genome sequence of thermophilic cyanobacteria strain Thermosynechococcus elongatus PKUAC-SCTE542.</title>
        <authorList>
            <person name="Liang Y."/>
            <person name="Tang J."/>
            <person name="Daroch M."/>
        </authorList>
    </citation>
    <scope>NUCLEOTIDE SEQUENCE [LARGE SCALE GENOMIC DNA]</scope>
    <source>
        <strain evidence="3">E542</strain>
    </source>
</reference>
<protein>
    <recommendedName>
        <fullName evidence="1">UPF0367 protein D3A95_03685</fullName>
    </recommendedName>
</protein>
<gene>
    <name evidence="2" type="ORF">D3A95_03685</name>
</gene>
<organism evidence="2 3">
    <name type="scientific">Thermosynechococcus sichuanensis E542</name>
    <dbReference type="NCBI Taxonomy" id="2016101"/>
    <lineage>
        <taxon>Bacteria</taxon>
        <taxon>Bacillati</taxon>
        <taxon>Cyanobacteriota</taxon>
        <taxon>Cyanophyceae</taxon>
        <taxon>Acaryochloridales</taxon>
        <taxon>Thermosynechococcaceae</taxon>
        <taxon>Thermosynechococcus</taxon>
        <taxon>Thermosynechococcus sichuanensis</taxon>
    </lineage>
</organism>
<dbReference type="EMBL" id="CP032152">
    <property type="protein sequence ID" value="AXY67554.1"/>
    <property type="molecule type" value="Genomic_DNA"/>
</dbReference>
<keyword evidence="3" id="KW-1185">Reference proteome</keyword>
<dbReference type="NCBIfam" id="NF010236">
    <property type="entry name" value="PRK13683.1"/>
    <property type="match status" value="1"/>
</dbReference>
<name>A0A3B7ME01_9CYAN</name>
<proteinExistence type="inferred from homology"/>
<sequence length="93" mass="9996">MYTIDLILRHVPMPVSIERKESAAATAAYQQIQQAMASGTPTVLELTCDRQVGKKLTVLTSEIVAVQMADKDAPSGVTSRGGFFAQLVQQSSN</sequence>
<dbReference type="RefSeq" id="WP_181496301.1">
    <property type="nucleotide sequence ID" value="NZ_CP032152.1"/>
</dbReference>
<evidence type="ECO:0000313" key="2">
    <source>
        <dbReference type="EMBL" id="AXY67554.1"/>
    </source>
</evidence>
<dbReference type="KEGG" id="tsq:D3A95_03685"/>
<accession>A0A3B7ME01</accession>
<evidence type="ECO:0000256" key="1">
    <source>
        <dbReference type="HAMAP-Rule" id="MF_01360"/>
    </source>
</evidence>
<dbReference type="AlphaFoldDB" id="A0A3B7ME01"/>
<dbReference type="Pfam" id="PF26132">
    <property type="entry name" value="UPF0367"/>
    <property type="match status" value="1"/>
</dbReference>
<dbReference type="Proteomes" id="UP000261812">
    <property type="component" value="Chromosome"/>
</dbReference>